<reference evidence="4 5" key="1">
    <citation type="submission" date="2015-09" db="EMBL/GenBank/DDBJ databases">
        <title>Aphanizomenon flos-aquae WA102.</title>
        <authorList>
            <person name="Driscoll C."/>
        </authorList>
    </citation>
    <scope>NUCLEOTIDE SEQUENCE [LARGE SCALE GENOMIC DNA]</scope>
    <source>
        <strain evidence="4">WA102</strain>
    </source>
</reference>
<evidence type="ECO:0000313" key="4">
    <source>
        <dbReference type="EMBL" id="OBQ42558.1"/>
    </source>
</evidence>
<feature type="coiled-coil region" evidence="1">
    <location>
        <begin position="99"/>
        <end position="130"/>
    </location>
</feature>
<keyword evidence="3" id="KW-0812">Transmembrane</keyword>
<comment type="caution">
    <text evidence="4">The sequence shown here is derived from an EMBL/GenBank/DDBJ whole genome shotgun (WGS) entry which is preliminary data.</text>
</comment>
<dbReference type="PATRIC" id="fig|1710896.3.peg.3535"/>
<dbReference type="Proteomes" id="UP000092093">
    <property type="component" value="Unassembled WGS sequence"/>
</dbReference>
<organism evidence="4 5">
    <name type="scientific">Aphanizomenon flos-aquae WA102</name>
    <dbReference type="NCBI Taxonomy" id="1710896"/>
    <lineage>
        <taxon>Bacteria</taxon>
        <taxon>Bacillati</taxon>
        <taxon>Cyanobacteriota</taxon>
        <taxon>Cyanophyceae</taxon>
        <taxon>Nostocales</taxon>
        <taxon>Aphanizomenonaceae</taxon>
        <taxon>Aphanizomenon</taxon>
    </lineage>
</organism>
<keyword evidence="1" id="KW-0175">Coiled coil</keyword>
<evidence type="ECO:0000313" key="5">
    <source>
        <dbReference type="Proteomes" id="UP000092093"/>
    </source>
</evidence>
<feature type="transmembrane region" description="Helical" evidence="3">
    <location>
        <begin position="75"/>
        <end position="99"/>
    </location>
</feature>
<gene>
    <name evidence="4" type="ORF">AN484_17100</name>
</gene>
<protein>
    <submittedName>
        <fullName evidence="4">Uncharacterized protein</fullName>
    </submittedName>
</protein>
<feature type="region of interest" description="Disordered" evidence="2">
    <location>
        <begin position="351"/>
        <end position="370"/>
    </location>
</feature>
<accession>A0A1B7WZM2</accession>
<proteinExistence type="predicted"/>
<name>A0A1B7WZM2_APHFL</name>
<sequence>MDFLTKNHKNLNNMTIFQTTFDIPDWILQGLQTGEYVRIGGVIRDSNTKQIVAMLREVSPNISGVRNLLSAASPVLGILNLGVSVINLGVSVIGFALILNKLKKLEESCKEELNKLEEKIKGNINNLHRKFDISVYANFRAALDLANDSQTMVNPENRINMATLAINRFLEAQHTYSNYIEFSLQENISLTDKYIASLALTYMARARCYLELCEINNAVICLQEGSKLIRNYVEQYVKSLLIYEPMAKNILADGLCGSNFIILSLGIHSKLESTVELSRLSKICKWLDSQLSIILDDEYILLEAEKRNLIKFIIISPFYGSGISGIGMVNFKPQKSIFDILTEAIFSKQEETQQNSIEDEPKPTPQEELNPEKVIQTVEKIEQIIETYHRFESYLLELQFIQQKEINLKDWLELVPDTELQEATSENIPIILLKTISENLA</sequence>
<evidence type="ECO:0000256" key="2">
    <source>
        <dbReference type="SAM" id="MobiDB-lite"/>
    </source>
</evidence>
<dbReference type="AlphaFoldDB" id="A0A1B7WZM2"/>
<dbReference type="EMBL" id="LJOW01000098">
    <property type="protein sequence ID" value="OBQ42558.1"/>
    <property type="molecule type" value="Genomic_DNA"/>
</dbReference>
<keyword evidence="3" id="KW-0472">Membrane</keyword>
<keyword evidence="3" id="KW-1133">Transmembrane helix</keyword>
<evidence type="ECO:0000256" key="3">
    <source>
        <dbReference type="SAM" id="Phobius"/>
    </source>
</evidence>
<evidence type="ECO:0000256" key="1">
    <source>
        <dbReference type="SAM" id="Coils"/>
    </source>
</evidence>